<organism evidence="11 12">
    <name type="scientific">Lysobacter defluvii IMMIB APB-9 = DSM 18482</name>
    <dbReference type="NCBI Taxonomy" id="1385515"/>
    <lineage>
        <taxon>Bacteria</taxon>
        <taxon>Pseudomonadati</taxon>
        <taxon>Pseudomonadota</taxon>
        <taxon>Gammaproteobacteria</taxon>
        <taxon>Lysobacterales</taxon>
        <taxon>Lysobacteraceae</taxon>
        <taxon>Novilysobacter</taxon>
    </lineage>
</organism>
<dbReference type="GO" id="GO:0005886">
    <property type="term" value="C:plasma membrane"/>
    <property type="evidence" value="ECO:0007669"/>
    <property type="project" value="UniProtKB-SubCell"/>
</dbReference>
<dbReference type="RefSeq" id="WP_027070657.1">
    <property type="nucleotide sequence ID" value="NZ_AVBH01000066.1"/>
</dbReference>
<evidence type="ECO:0000256" key="1">
    <source>
        <dbReference type="ARBA" id="ARBA00004370"/>
    </source>
</evidence>
<evidence type="ECO:0000256" key="3">
    <source>
        <dbReference type="ARBA" id="ARBA00022519"/>
    </source>
</evidence>
<feature type="domain" description="POTRA" evidence="10">
    <location>
        <begin position="34"/>
        <end position="103"/>
    </location>
</feature>
<comment type="subcellular location">
    <subcellularLocation>
        <location evidence="9">Cell inner membrane</location>
        <topology evidence="9">Single-pass type II membrane protein</topology>
    </subcellularLocation>
    <subcellularLocation>
        <location evidence="1">Membrane</location>
    </subcellularLocation>
    <text evidence="9">Localizes to the division septum.</text>
</comment>
<dbReference type="InterPro" id="IPR034746">
    <property type="entry name" value="POTRA"/>
</dbReference>
<evidence type="ECO:0000256" key="2">
    <source>
        <dbReference type="ARBA" id="ARBA00022475"/>
    </source>
</evidence>
<dbReference type="EMBL" id="AVBH01000066">
    <property type="protein sequence ID" value="KGO98578.1"/>
    <property type="molecule type" value="Genomic_DNA"/>
</dbReference>
<name>A0A0A0M6G1_9GAMM</name>
<evidence type="ECO:0000313" key="11">
    <source>
        <dbReference type="EMBL" id="KGO98578.1"/>
    </source>
</evidence>
<sequence>MNAIARLLVWLLAVALVALPVVAVLKGWIGAERWPLTTLRATGQFDRVDEARLREALLPYAEQGFFAVDLDGARAAVAALPWVEQAEVRKRWPDVLEVSLVEHVPYARWGEDRLLSVRGTLFDAAGAGVPATLPLLHGPDGRVEEVVEVYQHAESLFGRAGLVVRAIDMDARGSWTLALDNGTRVVVGRSQARSRLERFARLVPRLLPQPGKQLEQADLRYTNGFALRWADLPAQPQEAS</sequence>
<dbReference type="GO" id="GO:0032153">
    <property type="term" value="C:cell division site"/>
    <property type="evidence" value="ECO:0007669"/>
    <property type="project" value="UniProtKB-UniRule"/>
</dbReference>
<dbReference type="AlphaFoldDB" id="A0A0A0M6G1"/>
<dbReference type="InterPro" id="IPR005548">
    <property type="entry name" value="Cell_div_FtsQ/DivIB_C"/>
</dbReference>
<dbReference type="InterPro" id="IPR045335">
    <property type="entry name" value="FtsQ_C_sf"/>
</dbReference>
<dbReference type="Gene3D" id="3.10.20.310">
    <property type="entry name" value="membrane protein fhac"/>
    <property type="match status" value="1"/>
</dbReference>
<comment type="caution">
    <text evidence="11">The sequence shown here is derived from an EMBL/GenBank/DDBJ whole genome shotgun (WGS) entry which is preliminary data.</text>
</comment>
<dbReference type="InterPro" id="IPR013685">
    <property type="entry name" value="POTRA_FtsQ_type"/>
</dbReference>
<dbReference type="PROSITE" id="PS51779">
    <property type="entry name" value="POTRA"/>
    <property type="match status" value="1"/>
</dbReference>
<accession>A0A0A0M6G1</accession>
<evidence type="ECO:0000256" key="8">
    <source>
        <dbReference type="ARBA" id="ARBA00023306"/>
    </source>
</evidence>
<dbReference type="GO" id="GO:0090529">
    <property type="term" value="P:cell septum assembly"/>
    <property type="evidence" value="ECO:0007669"/>
    <property type="project" value="InterPro"/>
</dbReference>
<dbReference type="Proteomes" id="UP000030003">
    <property type="component" value="Unassembled WGS sequence"/>
</dbReference>
<proteinExistence type="inferred from homology"/>
<dbReference type="STRING" id="1385515.GCA_000423325_01980"/>
<dbReference type="Gene3D" id="3.40.50.11690">
    <property type="entry name" value="Cell division protein FtsQ/DivIB"/>
    <property type="match status" value="1"/>
</dbReference>
<keyword evidence="6 9" id="KW-1133">Transmembrane helix</keyword>
<evidence type="ECO:0000256" key="4">
    <source>
        <dbReference type="ARBA" id="ARBA00022618"/>
    </source>
</evidence>
<evidence type="ECO:0000256" key="5">
    <source>
        <dbReference type="ARBA" id="ARBA00022692"/>
    </source>
</evidence>
<dbReference type="InterPro" id="IPR026579">
    <property type="entry name" value="FtsQ"/>
</dbReference>
<keyword evidence="3 9" id="KW-0997">Cell inner membrane</keyword>
<comment type="similarity">
    <text evidence="9">Belongs to the FtsQ/DivIB family. FtsQ subfamily.</text>
</comment>
<keyword evidence="12" id="KW-1185">Reference proteome</keyword>
<keyword evidence="4 9" id="KW-0132">Cell division</keyword>
<dbReference type="Pfam" id="PF08478">
    <property type="entry name" value="POTRA_1"/>
    <property type="match status" value="1"/>
</dbReference>
<evidence type="ECO:0000256" key="9">
    <source>
        <dbReference type="HAMAP-Rule" id="MF_00911"/>
    </source>
</evidence>
<evidence type="ECO:0000259" key="10">
    <source>
        <dbReference type="PROSITE" id="PS51779"/>
    </source>
</evidence>
<reference evidence="11 12" key="1">
    <citation type="submission" date="2013-08" db="EMBL/GenBank/DDBJ databases">
        <title>Genomic analysis of Lysobacter defluvii.</title>
        <authorList>
            <person name="Wang Q."/>
            <person name="Wang G."/>
        </authorList>
    </citation>
    <scope>NUCLEOTIDE SEQUENCE [LARGE SCALE GENOMIC DNA]</scope>
    <source>
        <strain evidence="11 12">IMMIB APB-9</strain>
    </source>
</reference>
<dbReference type="eggNOG" id="COG1589">
    <property type="taxonomic scope" value="Bacteria"/>
</dbReference>
<dbReference type="GO" id="GO:0043093">
    <property type="term" value="P:FtsZ-dependent cytokinesis"/>
    <property type="evidence" value="ECO:0007669"/>
    <property type="project" value="UniProtKB-UniRule"/>
</dbReference>
<dbReference type="OrthoDB" id="9790370at2"/>
<gene>
    <name evidence="9" type="primary">ftsQ</name>
    <name evidence="11" type="ORF">N791_01120</name>
</gene>
<keyword evidence="7 9" id="KW-0472">Membrane</keyword>
<comment type="function">
    <text evidence="9">Essential cell division protein. May link together the upstream cell division proteins, which are predominantly cytoplasmic, with the downstream cell division proteins, which are predominantly periplasmic. May control correct divisome assembly.</text>
</comment>
<dbReference type="PANTHER" id="PTHR35851">
    <property type="entry name" value="CELL DIVISION PROTEIN FTSQ"/>
    <property type="match status" value="1"/>
</dbReference>
<comment type="subunit">
    <text evidence="9">Part of a complex composed of FtsB, FtsL and FtsQ.</text>
</comment>
<dbReference type="Pfam" id="PF03799">
    <property type="entry name" value="FtsQ_DivIB_C"/>
    <property type="match status" value="1"/>
</dbReference>
<evidence type="ECO:0000313" key="12">
    <source>
        <dbReference type="Proteomes" id="UP000030003"/>
    </source>
</evidence>
<keyword evidence="2 9" id="KW-1003">Cell membrane</keyword>
<keyword evidence="5 9" id="KW-0812">Transmembrane</keyword>
<evidence type="ECO:0000256" key="6">
    <source>
        <dbReference type="ARBA" id="ARBA00022989"/>
    </source>
</evidence>
<keyword evidence="8 9" id="KW-0131">Cell cycle</keyword>
<evidence type="ECO:0000256" key="7">
    <source>
        <dbReference type="ARBA" id="ARBA00023136"/>
    </source>
</evidence>
<protein>
    <recommendedName>
        <fullName evidence="9">Cell division protein FtsQ</fullName>
    </recommendedName>
</protein>
<dbReference type="HAMAP" id="MF_00911">
    <property type="entry name" value="FtsQ_subfam"/>
    <property type="match status" value="1"/>
</dbReference>
<dbReference type="PANTHER" id="PTHR35851:SF1">
    <property type="entry name" value="CELL DIVISION PROTEIN FTSQ"/>
    <property type="match status" value="1"/>
</dbReference>